<evidence type="ECO:0000256" key="1">
    <source>
        <dbReference type="ARBA" id="ARBA00023242"/>
    </source>
</evidence>
<dbReference type="PANTHER" id="PTHR47784:SF9">
    <property type="entry name" value="ZN(II)2CYS6 TRANSCRIPTION FACTOR (EUROFUNG)"/>
    <property type="match status" value="1"/>
</dbReference>
<keyword evidence="4" id="KW-1185">Reference proteome</keyword>
<keyword evidence="1" id="KW-0539">Nucleus</keyword>
<comment type="caution">
    <text evidence="3">The sequence shown here is derived from an EMBL/GenBank/DDBJ whole genome shotgun (WGS) entry which is preliminary data.</text>
</comment>
<dbReference type="InterPro" id="IPR001138">
    <property type="entry name" value="Zn2Cys6_DnaBD"/>
</dbReference>
<accession>A0A9N9ZGE4</accession>
<dbReference type="GO" id="GO:0008270">
    <property type="term" value="F:zinc ion binding"/>
    <property type="evidence" value="ECO:0007669"/>
    <property type="project" value="InterPro"/>
</dbReference>
<evidence type="ECO:0000259" key="2">
    <source>
        <dbReference type="SMART" id="SM00066"/>
    </source>
</evidence>
<dbReference type="CDD" id="cd00067">
    <property type="entry name" value="GAL4"/>
    <property type="match status" value="1"/>
</dbReference>
<dbReference type="GO" id="GO:0001228">
    <property type="term" value="F:DNA-binding transcription activator activity, RNA polymerase II-specific"/>
    <property type="evidence" value="ECO:0007669"/>
    <property type="project" value="TreeGrafter"/>
</dbReference>
<dbReference type="SUPFAM" id="SSF57701">
    <property type="entry name" value="Zn2/Cys6 DNA-binding domain"/>
    <property type="match status" value="1"/>
</dbReference>
<organism evidence="3 4">
    <name type="scientific">Clonostachys solani</name>
    <dbReference type="NCBI Taxonomy" id="160281"/>
    <lineage>
        <taxon>Eukaryota</taxon>
        <taxon>Fungi</taxon>
        <taxon>Dikarya</taxon>
        <taxon>Ascomycota</taxon>
        <taxon>Pezizomycotina</taxon>
        <taxon>Sordariomycetes</taxon>
        <taxon>Hypocreomycetidae</taxon>
        <taxon>Hypocreales</taxon>
        <taxon>Bionectriaceae</taxon>
        <taxon>Clonostachys</taxon>
    </lineage>
</organism>
<dbReference type="Proteomes" id="UP000775872">
    <property type="component" value="Unassembled WGS sequence"/>
</dbReference>
<dbReference type="InterPro" id="IPR053157">
    <property type="entry name" value="Sterol_Uptake_Regulator"/>
</dbReference>
<evidence type="ECO:0000313" key="4">
    <source>
        <dbReference type="Proteomes" id="UP000775872"/>
    </source>
</evidence>
<dbReference type="InterPro" id="IPR036864">
    <property type="entry name" value="Zn2-C6_fun-type_DNA-bd_sf"/>
</dbReference>
<reference evidence="3" key="1">
    <citation type="submission" date="2021-10" db="EMBL/GenBank/DDBJ databases">
        <authorList>
            <person name="Piombo E."/>
        </authorList>
    </citation>
    <scope>NUCLEOTIDE SEQUENCE</scope>
</reference>
<dbReference type="Gene3D" id="4.10.240.10">
    <property type="entry name" value="Zn(2)-C6 fungal-type DNA-binding domain"/>
    <property type="match status" value="1"/>
</dbReference>
<dbReference type="Pfam" id="PF00172">
    <property type="entry name" value="Zn_clus"/>
    <property type="match status" value="1"/>
</dbReference>
<evidence type="ECO:0000313" key="3">
    <source>
        <dbReference type="EMBL" id="CAH0055967.1"/>
    </source>
</evidence>
<dbReference type="OrthoDB" id="3031538at2759"/>
<sequence length="413" mass="47221">MRSTRTDVARTVAQKTRLIRRSRKGCGNCKLRKIKVFLQCDQAKPQCQPCLSYGVVCNYGKDVMDLRLPKESQHLWVAQELSPSAPLKDPISTEAALKTHTVPFELDAGSLRLLNQLYHQMKLTSVFPVANIFHLAQGQYPFLMHAALALSAAHDRSLFKAIRSGQGRTLSEMAHIFQCTTLLSRKLCHEISPADRDPIWATASFLSILSFLALDECDPSKAWPFKPSESDDMNWLRLGDTKWKLFQLTQPTRPDSIFYPMSDIYQKMRAYKPTSSIHSISPELQILCRLDEWSQPETSPYFEAAEIITRLGKWRDFEIPFTEAMAFIIYTSPSFKSLLLMKDPVALVLLALWYSKASKTIWWIDLRGATELEAICMYLRKYHYDDLAIMGCLRCCYGKAQGPDLLCQEGYTY</sequence>
<protein>
    <recommendedName>
        <fullName evidence="2">Zn(2)-C6 fungal-type domain-containing protein</fullName>
    </recommendedName>
</protein>
<dbReference type="SMART" id="SM00066">
    <property type="entry name" value="GAL4"/>
    <property type="match status" value="1"/>
</dbReference>
<name>A0A9N9ZGE4_9HYPO</name>
<gene>
    <name evidence="3" type="ORF">CSOL1703_00005901</name>
</gene>
<dbReference type="EMBL" id="CABFOC020000063">
    <property type="protein sequence ID" value="CAH0055967.1"/>
    <property type="molecule type" value="Genomic_DNA"/>
</dbReference>
<feature type="domain" description="Zn(2)-C6 fungal-type" evidence="2">
    <location>
        <begin position="20"/>
        <end position="68"/>
    </location>
</feature>
<proteinExistence type="predicted"/>
<dbReference type="PANTHER" id="PTHR47784">
    <property type="entry name" value="STEROL UPTAKE CONTROL PROTEIN 2"/>
    <property type="match status" value="1"/>
</dbReference>
<dbReference type="AlphaFoldDB" id="A0A9N9ZGE4"/>